<dbReference type="AlphaFoldDB" id="A0A0U3DD74"/>
<dbReference type="InterPro" id="IPR038721">
    <property type="entry name" value="IS701-like_DDE_dom"/>
</dbReference>
<protein>
    <recommendedName>
        <fullName evidence="1">Transposase IS701-like DDE domain-containing protein</fullName>
    </recommendedName>
</protein>
<dbReference type="PANTHER" id="PTHR33627:SF1">
    <property type="entry name" value="TRANSPOSASE"/>
    <property type="match status" value="1"/>
</dbReference>
<dbReference type="Proteomes" id="UP000064183">
    <property type="component" value="Plasmid SGLP1"/>
</dbReference>
<organism evidence="2 3">
    <name type="scientific">Streptomyces globisporus C-1027</name>
    <dbReference type="NCBI Taxonomy" id="1172567"/>
    <lineage>
        <taxon>Bacteria</taxon>
        <taxon>Bacillati</taxon>
        <taxon>Actinomycetota</taxon>
        <taxon>Actinomycetes</taxon>
        <taxon>Kitasatosporales</taxon>
        <taxon>Streptomycetaceae</taxon>
        <taxon>Streptomyces</taxon>
    </lineage>
</organism>
<geneLocation type="plasmid" evidence="2 3">
    <name>SGLP1</name>
</geneLocation>
<evidence type="ECO:0000259" key="1">
    <source>
        <dbReference type="Pfam" id="PF13546"/>
    </source>
</evidence>
<evidence type="ECO:0000313" key="2">
    <source>
        <dbReference type="EMBL" id="ALU98468.1"/>
    </source>
</evidence>
<keyword evidence="2" id="KW-0614">Plasmid</keyword>
<gene>
    <name evidence="2" type="ORF">WQO_34030</name>
</gene>
<feature type="domain" description="Transposase IS701-like DDE" evidence="1">
    <location>
        <begin position="21"/>
        <end position="241"/>
    </location>
</feature>
<dbReference type="InterPro" id="IPR039365">
    <property type="entry name" value="IS701-like"/>
</dbReference>
<name>A0A0U3DD74_STRGL</name>
<dbReference type="GeneID" id="27787466"/>
<sequence>MAAHDVRHAHLPVSVLADQIFGHLPRADQRAWAQAYLTGLLTTDGKKSIRRMAATVSRSPTASQSMHQFLNASPWDWAPARAELMRWVEQQLDPRAWVLSVAVLRKRGDHSCGVHRRFVPATGRSVNCQLAVGAFLSTGATAVPVHWGLLLPGAWVEDHARRARARIPESVGQRSVEQHALDLVDALCGSTQLSPRPVVADLSHHSGVISLVRGLTARGREFVVSLPGRTPVVPVGRTTARGAYSANLPAPVEAQRLFGLKHAGHLRPGAHDGHGGADRTATMTTLVRLPQVRLARHTPHATYRIFGMPSYSGPRSARIWLTNMTQRRTDELLALAGLQHRAGTAVQSLEDDFGLLDFEGRSFPGWHHHMTLVSAASAYNLLELSGRRPGSQEGS</sequence>
<dbReference type="RefSeq" id="WP_010056329.1">
    <property type="nucleotide sequence ID" value="NZ_CP013739.1"/>
</dbReference>
<dbReference type="EMBL" id="CP013739">
    <property type="protein sequence ID" value="ALU98468.1"/>
    <property type="molecule type" value="Genomic_DNA"/>
</dbReference>
<dbReference type="Pfam" id="PF13546">
    <property type="entry name" value="DDE_5"/>
    <property type="match status" value="1"/>
</dbReference>
<dbReference type="PANTHER" id="PTHR33627">
    <property type="entry name" value="TRANSPOSASE"/>
    <property type="match status" value="1"/>
</dbReference>
<proteinExistence type="predicted"/>
<accession>A0A0U3DD74</accession>
<evidence type="ECO:0000313" key="3">
    <source>
        <dbReference type="Proteomes" id="UP000064183"/>
    </source>
</evidence>
<dbReference type="KEGG" id="sgb:WQO_34030"/>
<reference evidence="2 3" key="1">
    <citation type="journal article" date="2012" name="J. Bacteriol.">
        <title>Draft genome sequence of Streptomyces globisporus C-1027, which produces an antitumor antibiotic consisting of a nine-membered enediyne with a chromoprotein.</title>
        <authorList>
            <person name="Wang L."/>
            <person name="Wang S."/>
            <person name="He Q."/>
            <person name="Yu T."/>
            <person name="Li Q."/>
            <person name="Hong B."/>
        </authorList>
    </citation>
    <scope>NUCLEOTIDE SEQUENCE [LARGE SCALE GENOMIC DNA]</scope>
    <source>
        <strain evidence="2 3">C-1027</strain>
        <plasmid evidence="2 3">SGLP1</plasmid>
    </source>
</reference>